<dbReference type="EMBL" id="JAFHLR010000029">
    <property type="protein sequence ID" value="KAG5473591.1"/>
    <property type="molecule type" value="Genomic_DNA"/>
</dbReference>
<feature type="compositionally biased region" description="Low complexity" evidence="7">
    <location>
        <begin position="113"/>
        <end position="130"/>
    </location>
</feature>
<dbReference type="GO" id="GO:0005737">
    <property type="term" value="C:cytoplasm"/>
    <property type="evidence" value="ECO:0007669"/>
    <property type="project" value="TreeGrafter"/>
</dbReference>
<feature type="region of interest" description="Disordered" evidence="7">
    <location>
        <begin position="1"/>
        <end position="81"/>
    </location>
</feature>
<dbReference type="Pfam" id="PF00069">
    <property type="entry name" value="Pkinase"/>
    <property type="match status" value="1"/>
</dbReference>
<evidence type="ECO:0000313" key="10">
    <source>
        <dbReference type="Proteomes" id="UP000674143"/>
    </source>
</evidence>
<keyword evidence="4" id="KW-0547">Nucleotide-binding</keyword>
<dbReference type="RefSeq" id="XP_067061594.1">
    <property type="nucleotide sequence ID" value="XM_067205657.1"/>
</dbReference>
<dbReference type="PROSITE" id="PS50011">
    <property type="entry name" value="PROTEIN_KINASE_DOM"/>
    <property type="match status" value="1"/>
</dbReference>
<dbReference type="GO" id="GO:0004693">
    <property type="term" value="F:cyclin-dependent protein serine/threonine kinase activity"/>
    <property type="evidence" value="ECO:0007669"/>
    <property type="project" value="TreeGrafter"/>
</dbReference>
<keyword evidence="5" id="KW-0418">Kinase</keyword>
<keyword evidence="2" id="KW-0723">Serine/threonine-protein kinase</keyword>
<evidence type="ECO:0000313" key="9">
    <source>
        <dbReference type="EMBL" id="KAG5473591.1"/>
    </source>
</evidence>
<dbReference type="PANTHER" id="PTHR24056">
    <property type="entry name" value="CELL DIVISION PROTEIN KINASE"/>
    <property type="match status" value="1"/>
</dbReference>
<dbReference type="InterPro" id="IPR050108">
    <property type="entry name" value="CDK"/>
</dbReference>
<evidence type="ECO:0000256" key="6">
    <source>
        <dbReference type="ARBA" id="ARBA00022840"/>
    </source>
</evidence>
<keyword evidence="3" id="KW-0808">Transferase</keyword>
<comment type="similarity">
    <text evidence="1">Belongs to the protein kinase superfamily. CMGC Ser/Thr protein kinase family. CDC2/CDKX subfamily.</text>
</comment>
<feature type="region of interest" description="Disordered" evidence="7">
    <location>
        <begin position="113"/>
        <end position="132"/>
    </location>
</feature>
<reference evidence="10" key="1">
    <citation type="journal article" date="2021" name="Microbiol. Resour. Announc.">
        <title>LGAAP: Leishmaniinae Genome Assembly and Annotation Pipeline.</title>
        <authorList>
            <person name="Almutairi H."/>
            <person name="Urbaniak M.D."/>
            <person name="Bates M.D."/>
            <person name="Jariyapan N."/>
            <person name="Kwakye-Nuako G."/>
            <person name="Thomaz-Soccol V."/>
            <person name="Al-Salem W.S."/>
            <person name="Dillon R.J."/>
            <person name="Bates P.A."/>
            <person name="Gatherer D."/>
        </authorList>
    </citation>
    <scope>NUCLEOTIDE SEQUENCE [LARGE SCALE GENOMIC DNA]</scope>
</reference>
<dbReference type="Proteomes" id="UP000674143">
    <property type="component" value="Unassembled WGS sequence"/>
</dbReference>
<dbReference type="InterPro" id="IPR011009">
    <property type="entry name" value="Kinase-like_dom_sf"/>
</dbReference>
<organism evidence="9 10">
    <name type="scientific">Leishmania orientalis</name>
    <dbReference type="NCBI Taxonomy" id="2249476"/>
    <lineage>
        <taxon>Eukaryota</taxon>
        <taxon>Discoba</taxon>
        <taxon>Euglenozoa</taxon>
        <taxon>Kinetoplastea</taxon>
        <taxon>Metakinetoplastina</taxon>
        <taxon>Trypanosomatida</taxon>
        <taxon>Trypanosomatidae</taxon>
        <taxon>Leishmaniinae</taxon>
        <taxon>Leishmania</taxon>
    </lineage>
</organism>
<feature type="domain" description="Protein kinase" evidence="8">
    <location>
        <begin position="88"/>
        <end position="572"/>
    </location>
</feature>
<evidence type="ECO:0000256" key="2">
    <source>
        <dbReference type="ARBA" id="ARBA00022527"/>
    </source>
</evidence>
<reference evidence="10" key="2">
    <citation type="journal article" date="2021" name="Sci. Data">
        <title>Chromosome-scale genome sequencing, assembly and annotation of six genomes from subfamily Leishmaniinae.</title>
        <authorList>
            <person name="Almutairi H."/>
            <person name="Urbaniak M.D."/>
            <person name="Bates M.D."/>
            <person name="Jariyapan N."/>
            <person name="Kwakye-Nuako G."/>
            <person name="Thomaz Soccol V."/>
            <person name="Al-Salem W.S."/>
            <person name="Dillon R.J."/>
            <person name="Bates P.A."/>
            <person name="Gatherer D."/>
        </authorList>
    </citation>
    <scope>NUCLEOTIDE SEQUENCE [LARGE SCALE GENOMIC DNA]</scope>
</reference>
<dbReference type="PANTHER" id="PTHR24056:SF46">
    <property type="entry name" value="CYCLIN-DEPENDENT KINASE 5"/>
    <property type="match status" value="1"/>
</dbReference>
<accession>A0A836H9M8</accession>
<evidence type="ECO:0000259" key="8">
    <source>
        <dbReference type="PROSITE" id="PS50011"/>
    </source>
</evidence>
<dbReference type="GO" id="GO:0005634">
    <property type="term" value="C:nucleus"/>
    <property type="evidence" value="ECO:0007669"/>
    <property type="project" value="TreeGrafter"/>
</dbReference>
<dbReference type="SMART" id="SM00220">
    <property type="entry name" value="S_TKc"/>
    <property type="match status" value="1"/>
</dbReference>
<name>A0A836H9M8_9TRYP</name>
<dbReference type="InterPro" id="IPR008271">
    <property type="entry name" value="Ser/Thr_kinase_AS"/>
</dbReference>
<keyword evidence="10" id="KW-1185">Reference proteome</keyword>
<evidence type="ECO:0000256" key="4">
    <source>
        <dbReference type="ARBA" id="ARBA00022741"/>
    </source>
</evidence>
<dbReference type="InterPro" id="IPR000719">
    <property type="entry name" value="Prot_kinase_dom"/>
</dbReference>
<keyword evidence="6" id="KW-0067">ATP-binding</keyword>
<dbReference type="AlphaFoldDB" id="A0A836H9M8"/>
<proteinExistence type="inferred from homology"/>
<dbReference type="PROSITE" id="PS00108">
    <property type="entry name" value="PROTEIN_KINASE_ST"/>
    <property type="match status" value="1"/>
</dbReference>
<comment type="caution">
    <text evidence="9">The sequence shown here is derived from an EMBL/GenBank/DDBJ whole genome shotgun (WGS) entry which is preliminary data.</text>
</comment>
<dbReference type="KEGG" id="loi:92359591"/>
<dbReference type="SUPFAM" id="SSF56112">
    <property type="entry name" value="Protein kinase-like (PK-like)"/>
    <property type="match status" value="1"/>
</dbReference>
<evidence type="ECO:0000256" key="7">
    <source>
        <dbReference type="SAM" id="MobiDB-lite"/>
    </source>
</evidence>
<evidence type="ECO:0000256" key="3">
    <source>
        <dbReference type="ARBA" id="ARBA00022679"/>
    </source>
</evidence>
<dbReference type="GeneID" id="92359591"/>
<dbReference type="GO" id="GO:0005524">
    <property type="term" value="F:ATP binding"/>
    <property type="evidence" value="ECO:0007669"/>
    <property type="project" value="UniProtKB-KW"/>
</dbReference>
<gene>
    <name evidence="9" type="ORF">LSCM4_03661</name>
</gene>
<protein>
    <recommendedName>
        <fullName evidence="8">Protein kinase domain-containing protein</fullName>
    </recommendedName>
</protein>
<dbReference type="Gene3D" id="1.10.510.10">
    <property type="entry name" value="Transferase(Phosphotransferase) domain 1"/>
    <property type="match status" value="1"/>
</dbReference>
<evidence type="ECO:0000256" key="1">
    <source>
        <dbReference type="ARBA" id="ARBA00006485"/>
    </source>
</evidence>
<sequence>MARMHRNQEESMQPESNKGGMAKDGVTGARAQSAATHIQQWPSPPENDVDGVAAAPPGRTAMATSGSPPLPETQERGLTRIEGTSWTYTLREEIGRGAYGRVYLADATPHQLQPQASQQASQSASLSPSSTAGVMVGLGSKGRSGCQTSGGPASRLVLKRMDNASVEDGLQAATLREIMVLDEVSAGTANRDRMERDAFRCGRAVFRPNVTLPSTTHSQEVFLSSFMDQARYFPSGTAEDEWDDLASSLSETLRSGAADALSAHQRRRISRGRQHLIGMRDAVMRPREHRAYVAMDYCEGGDLWHFIRDVKASVRSLSGKFGDVMPTRVFRRWAVELILALGFLHSHNIAHRDLKPQNLMLAKRTDAMTLSLPSAAGSTTCGGLRDIEGAPTGELYTLKVGDFGLSRLEGIPYKKYVHEAVTLWYRSPDVLLGNTNYAYSVDAWSLGCILVEMASGSVLFKGKDEADELRHIFTRGCRPSPSTFPRMRDYHYCERYAEVLNRYQEADAENMTSEELLQMQVERISRHLRAFLRDRHALDHLGDAGVDLVARLLILDPERRLTILEAMSHRFFTTAYAEIYGAD</sequence>
<evidence type="ECO:0000256" key="5">
    <source>
        <dbReference type="ARBA" id="ARBA00022777"/>
    </source>
</evidence>